<dbReference type="EMBL" id="CAFBNA010000032">
    <property type="protein sequence ID" value="CAB4928927.1"/>
    <property type="molecule type" value="Genomic_DNA"/>
</dbReference>
<dbReference type="GO" id="GO:0006450">
    <property type="term" value="P:regulation of translational fidelity"/>
    <property type="evidence" value="ECO:0007669"/>
    <property type="project" value="TreeGrafter"/>
</dbReference>
<dbReference type="InterPro" id="IPR005145">
    <property type="entry name" value="Sua5_C"/>
</dbReference>
<dbReference type="Gene3D" id="3.40.50.11030">
    <property type="entry name" value="Threonylcarbamoyl-AMP synthase, C-terminal domain"/>
    <property type="match status" value="1"/>
</dbReference>
<dbReference type="PROSITE" id="PS51163">
    <property type="entry name" value="YRDC"/>
    <property type="match status" value="1"/>
</dbReference>
<comment type="subcellular location">
    <subcellularLocation>
        <location evidence="1">Cytoplasm</location>
    </subcellularLocation>
</comment>
<dbReference type="InterPro" id="IPR050156">
    <property type="entry name" value="TC-AMP_synthase_SUA5"/>
</dbReference>
<dbReference type="EC" id="2.7.7.87" evidence="3"/>
<evidence type="ECO:0000256" key="1">
    <source>
        <dbReference type="ARBA" id="ARBA00004496"/>
    </source>
</evidence>
<evidence type="ECO:0000256" key="4">
    <source>
        <dbReference type="ARBA" id="ARBA00015492"/>
    </source>
</evidence>
<evidence type="ECO:0000256" key="12">
    <source>
        <dbReference type="ARBA" id="ARBA00048366"/>
    </source>
</evidence>
<dbReference type="PANTHER" id="PTHR17490">
    <property type="entry name" value="SUA5"/>
    <property type="match status" value="1"/>
</dbReference>
<keyword evidence="8" id="KW-0548">Nucleotidyltransferase</keyword>
<dbReference type="GO" id="GO:0005737">
    <property type="term" value="C:cytoplasm"/>
    <property type="evidence" value="ECO:0007669"/>
    <property type="project" value="UniProtKB-SubCell"/>
</dbReference>
<evidence type="ECO:0000256" key="7">
    <source>
        <dbReference type="ARBA" id="ARBA00022694"/>
    </source>
</evidence>
<dbReference type="Pfam" id="PF01300">
    <property type="entry name" value="Sua5_yciO_yrdC"/>
    <property type="match status" value="1"/>
</dbReference>
<dbReference type="PIRSF" id="PIRSF004930">
    <property type="entry name" value="Tln_factor_SUA5"/>
    <property type="match status" value="1"/>
</dbReference>
<keyword evidence="6" id="KW-0808">Transferase</keyword>
<dbReference type="GO" id="GO:0000049">
    <property type="term" value="F:tRNA binding"/>
    <property type="evidence" value="ECO:0007669"/>
    <property type="project" value="TreeGrafter"/>
</dbReference>
<keyword evidence="10" id="KW-0067">ATP-binding</keyword>
<reference evidence="15" key="1">
    <citation type="submission" date="2020-05" db="EMBL/GenBank/DDBJ databases">
        <authorList>
            <person name="Chiriac C."/>
            <person name="Salcher M."/>
            <person name="Ghai R."/>
            <person name="Kavagutti S V."/>
        </authorList>
    </citation>
    <scope>NUCLEOTIDE SEQUENCE</scope>
</reference>
<sequence>MNDPVEPASADIDRAVVTLRSGGLVAFPTETVYGLGADASNAEAVRRVFQVKGRPSDHPLIVHLSDASLLNDWAAEVSPTAQLLADAFWPGPLTLLLERSSTVSSAVTGGRSTVGLRVPDHPVALELLRAFGGGIAAPSANRFGRVSPTTAAHVVADLGDDVEVVLDGGPCRVGVESTIVDLTSDRPIVLRAGGVSLDRLEEVLGHSVDVHVSAEPSTGGARAPGMLEAHYAPNARVVLATEHELVDVLIEVLGSTTGPVGLLAEGALVGLPEDIVELEPAGTADEYAAVLYSRLRQADRLRLAVLVCVPPPEVGVGLAVNDRLRRAAASSNDESHNSD</sequence>
<accession>A0A6J6IN93</accession>
<keyword evidence="7" id="KW-0819">tRNA processing</keyword>
<proteinExistence type="inferred from homology"/>
<evidence type="ECO:0000313" key="16">
    <source>
        <dbReference type="EMBL" id="CAB4928927.1"/>
    </source>
</evidence>
<dbReference type="AlphaFoldDB" id="A0A6J6IN93"/>
<comment type="catalytic activity">
    <reaction evidence="12">
        <text>L-threonine + hydrogencarbonate + ATP = L-threonylcarbamoyladenylate + diphosphate + H2O</text>
        <dbReference type="Rhea" id="RHEA:36407"/>
        <dbReference type="ChEBI" id="CHEBI:15377"/>
        <dbReference type="ChEBI" id="CHEBI:17544"/>
        <dbReference type="ChEBI" id="CHEBI:30616"/>
        <dbReference type="ChEBI" id="CHEBI:33019"/>
        <dbReference type="ChEBI" id="CHEBI:57926"/>
        <dbReference type="ChEBI" id="CHEBI:73682"/>
        <dbReference type="EC" id="2.7.7.87"/>
    </reaction>
</comment>
<evidence type="ECO:0000313" key="14">
    <source>
        <dbReference type="EMBL" id="CAB4607468.1"/>
    </source>
</evidence>
<dbReference type="GO" id="GO:0061710">
    <property type="term" value="F:L-threonylcarbamoyladenylate synthase"/>
    <property type="evidence" value="ECO:0007669"/>
    <property type="project" value="UniProtKB-EC"/>
</dbReference>
<dbReference type="NCBIfam" id="TIGR00057">
    <property type="entry name" value="L-threonylcarbamoyladenylate synthase"/>
    <property type="match status" value="1"/>
</dbReference>
<dbReference type="Gene3D" id="3.90.870.10">
    <property type="entry name" value="DHBP synthase"/>
    <property type="match status" value="1"/>
</dbReference>
<dbReference type="InterPro" id="IPR017945">
    <property type="entry name" value="DHBP_synth_RibB-like_a/b_dom"/>
</dbReference>
<dbReference type="Pfam" id="PF03481">
    <property type="entry name" value="Sua5_C"/>
    <property type="match status" value="1"/>
</dbReference>
<evidence type="ECO:0000256" key="3">
    <source>
        <dbReference type="ARBA" id="ARBA00012584"/>
    </source>
</evidence>
<dbReference type="SUPFAM" id="SSF55821">
    <property type="entry name" value="YrdC/RibB"/>
    <property type="match status" value="1"/>
</dbReference>
<dbReference type="InterPro" id="IPR006070">
    <property type="entry name" value="Sua5-like_dom"/>
</dbReference>
<evidence type="ECO:0000256" key="10">
    <source>
        <dbReference type="ARBA" id="ARBA00022840"/>
    </source>
</evidence>
<dbReference type="GO" id="GO:0005524">
    <property type="term" value="F:ATP binding"/>
    <property type="evidence" value="ECO:0007669"/>
    <property type="project" value="UniProtKB-KW"/>
</dbReference>
<evidence type="ECO:0000256" key="8">
    <source>
        <dbReference type="ARBA" id="ARBA00022695"/>
    </source>
</evidence>
<evidence type="ECO:0000259" key="13">
    <source>
        <dbReference type="PROSITE" id="PS51163"/>
    </source>
</evidence>
<organism evidence="15">
    <name type="scientific">freshwater metagenome</name>
    <dbReference type="NCBI Taxonomy" id="449393"/>
    <lineage>
        <taxon>unclassified sequences</taxon>
        <taxon>metagenomes</taxon>
        <taxon>ecological metagenomes</taxon>
    </lineage>
</organism>
<dbReference type="PANTHER" id="PTHR17490:SF16">
    <property type="entry name" value="THREONYLCARBAMOYL-AMP SYNTHASE"/>
    <property type="match status" value="1"/>
</dbReference>
<evidence type="ECO:0000256" key="2">
    <source>
        <dbReference type="ARBA" id="ARBA00007663"/>
    </source>
</evidence>
<comment type="similarity">
    <text evidence="2">Belongs to the SUA5 family.</text>
</comment>
<evidence type="ECO:0000256" key="5">
    <source>
        <dbReference type="ARBA" id="ARBA00022490"/>
    </source>
</evidence>
<dbReference type="InterPro" id="IPR038385">
    <property type="entry name" value="Sua5/YwlC_C"/>
</dbReference>
<dbReference type="GO" id="GO:0008033">
    <property type="term" value="P:tRNA processing"/>
    <property type="evidence" value="ECO:0007669"/>
    <property type="project" value="UniProtKB-KW"/>
</dbReference>
<evidence type="ECO:0000256" key="9">
    <source>
        <dbReference type="ARBA" id="ARBA00022741"/>
    </source>
</evidence>
<dbReference type="EMBL" id="CAEZUO010000045">
    <property type="protein sequence ID" value="CAB4607468.1"/>
    <property type="molecule type" value="Genomic_DNA"/>
</dbReference>
<dbReference type="GO" id="GO:0003725">
    <property type="term" value="F:double-stranded RNA binding"/>
    <property type="evidence" value="ECO:0007669"/>
    <property type="project" value="InterPro"/>
</dbReference>
<keyword evidence="5" id="KW-0963">Cytoplasm</keyword>
<gene>
    <name evidence="14" type="ORF">UFOPK1827_01049</name>
    <name evidence="15" type="ORF">UFOPK2000_00407</name>
    <name evidence="16" type="ORF">UFOPK3708_00722</name>
</gene>
<evidence type="ECO:0000313" key="15">
    <source>
        <dbReference type="EMBL" id="CAB4625819.1"/>
    </source>
</evidence>
<evidence type="ECO:0000256" key="11">
    <source>
        <dbReference type="ARBA" id="ARBA00029774"/>
    </source>
</evidence>
<name>A0A6J6IN93_9ZZZZ</name>
<protein>
    <recommendedName>
        <fullName evidence="4">Threonylcarbamoyl-AMP synthase</fullName>
        <ecNumber evidence="3">2.7.7.87</ecNumber>
    </recommendedName>
    <alternativeName>
        <fullName evidence="11">L-threonylcarbamoyladenylate synthase</fullName>
    </alternativeName>
</protein>
<dbReference type="FunFam" id="3.90.870.10:FF:000009">
    <property type="entry name" value="Threonylcarbamoyl-AMP synthase, putative"/>
    <property type="match status" value="1"/>
</dbReference>
<dbReference type="InterPro" id="IPR010923">
    <property type="entry name" value="T(6)A37_SUA5"/>
</dbReference>
<keyword evidence="9" id="KW-0547">Nucleotide-binding</keyword>
<evidence type="ECO:0000256" key="6">
    <source>
        <dbReference type="ARBA" id="ARBA00022679"/>
    </source>
</evidence>
<feature type="domain" description="YrdC-like" evidence="13">
    <location>
        <begin position="9"/>
        <end position="195"/>
    </location>
</feature>
<dbReference type="EMBL" id="CAEZVK010000028">
    <property type="protein sequence ID" value="CAB4625819.1"/>
    <property type="molecule type" value="Genomic_DNA"/>
</dbReference>